<dbReference type="eggNOG" id="COG3501">
    <property type="taxonomic scope" value="Bacteria"/>
</dbReference>
<dbReference type="Gene3D" id="2.30.110.50">
    <property type="match status" value="1"/>
</dbReference>
<dbReference type="AlphaFoldDB" id="M1NI19"/>
<dbReference type="SUPFAM" id="SSF69255">
    <property type="entry name" value="gp5 N-terminal domain-like"/>
    <property type="match status" value="1"/>
</dbReference>
<proteinExistence type="inferred from homology"/>
<feature type="domain" description="Gp5/Type VI secretion system Vgr protein OB-fold" evidence="2">
    <location>
        <begin position="394"/>
        <end position="459"/>
    </location>
</feature>
<dbReference type="KEGG" id="dsf:UWK_02698"/>
<evidence type="ECO:0000256" key="1">
    <source>
        <dbReference type="ARBA" id="ARBA00005558"/>
    </source>
</evidence>
<dbReference type="NCBIfam" id="TIGR01646">
    <property type="entry name" value="vgr_GE"/>
    <property type="match status" value="1"/>
</dbReference>
<keyword evidence="4" id="KW-1185">Reference proteome</keyword>
<protein>
    <submittedName>
        <fullName evidence="3">Rhs element Vgr protein</fullName>
    </submittedName>
</protein>
<gene>
    <name evidence="3" type="ordered locus">UWK_02698</name>
</gene>
<evidence type="ECO:0000313" key="3">
    <source>
        <dbReference type="EMBL" id="AGF79234.1"/>
    </source>
</evidence>
<dbReference type="Gene3D" id="4.10.220.110">
    <property type="match status" value="1"/>
</dbReference>
<dbReference type="Pfam" id="PF05954">
    <property type="entry name" value="Phage_GPD"/>
    <property type="match status" value="1"/>
</dbReference>
<evidence type="ECO:0000313" key="4">
    <source>
        <dbReference type="Proteomes" id="UP000011721"/>
    </source>
</evidence>
<dbReference type="STRING" id="1167006.UWK_02698"/>
<dbReference type="PATRIC" id="fig|1167006.5.peg.2919"/>
<dbReference type="Gene3D" id="2.40.50.230">
    <property type="entry name" value="Gp5 N-terminal domain"/>
    <property type="match status" value="1"/>
</dbReference>
<dbReference type="Pfam" id="PF04717">
    <property type="entry name" value="Phage_base_V"/>
    <property type="match status" value="1"/>
</dbReference>
<sequence length="762" mass="84535">MPVEENIRFIFTSTSQPDDTFTVAEFNGTEAISKLYEFDITLYADDPDINLKEVLKNPVKLRIEKNGEELRVFHGILSRFEQLHEYSGHIYFRAILVPRLWISDQYLENQLFLDKSIPDIIEEVLKQTGLTTHDYELKLTGNYAPWEYICQYNESDFNFISRWMEREGIYYYFQQGDDAEKLIIADASTAHEDIPSGESIRYSPPDSLSPSTTEQVREFTCHQHLLPKKVILKDYNYRKPSLDLKGEADVDTEGRGHVYIYGEHFKTPEEGNALARIRAEEILCREAIFYGEGTVPPFLAGYIFEMHDHYRDSYNQRYLITELSHQGVQSTYLTGTGDTVEETDMQGPSYFNNFTCIPADAQFRPERLAEKPKLKGTLNGTVDAGGDGEYAEIDDEGRYKIKLPFDQSDSADGKASRWVRMAQPYAGADYGMHFPLHKGTEVLLTFIDGDPDRPIISGTVPNPETGSPVTGSNQTQSMIRTAGGNQIRIEDSNGGQQIHMSSPTKGSIVSLGAVNAGNIYLHTDGTMVSECDENSDETVGGSKYIGIAGSENKTVGTSTFAFGAGSDKQYIYVDGNRKVEVTGEENVEINQMQNVTIGQGQNITIESGGRTDIIGGGDLINCNGDRIEIVDGVEDFSVTGNQFYSVDQNREFSVGGNDKYTVTGDRHIDVGGNHTGHSNGLTRAISSGSVQTIHFAEDYTLTIGTAMENFVGAKFVTCSAIIGEINYGLRFGKGAMDLKDGNALIQKYGAIALEKCGIKIFS</sequence>
<dbReference type="Gene3D" id="3.55.50.10">
    <property type="entry name" value="Baseplate protein-like domains"/>
    <property type="match status" value="1"/>
</dbReference>
<dbReference type="OrthoDB" id="5482463at2"/>
<reference evidence="4" key="1">
    <citation type="journal article" date="2013" name="Stand. Genomic Sci.">
        <title>Complete genome sequence of Desulfocapsa sulfexigens, a marine deltaproteobacterium specialized in disproportionating inorganic sulfur compounds.</title>
        <authorList>
            <person name="Finster K.W."/>
            <person name="Kjeldsen K.U."/>
            <person name="Kube M."/>
            <person name="Reinhardt R."/>
            <person name="Mussmann M."/>
            <person name="Amann R."/>
            <person name="Schreiber L."/>
        </authorList>
    </citation>
    <scope>NUCLEOTIDE SEQUENCE [LARGE SCALE GENOMIC DNA]</scope>
    <source>
        <strain evidence="4">DSM 10523 / SB164P1</strain>
    </source>
</reference>
<evidence type="ECO:0000259" key="2">
    <source>
        <dbReference type="Pfam" id="PF04717"/>
    </source>
</evidence>
<dbReference type="RefSeq" id="WP_015404920.1">
    <property type="nucleotide sequence ID" value="NC_020304.1"/>
</dbReference>
<dbReference type="EMBL" id="CP003985">
    <property type="protein sequence ID" value="AGF79234.1"/>
    <property type="molecule type" value="Genomic_DNA"/>
</dbReference>
<dbReference type="InterPro" id="IPR006531">
    <property type="entry name" value="Gp5/Vgr_OB"/>
</dbReference>
<dbReference type="InterPro" id="IPR017847">
    <property type="entry name" value="T6SS_RhsGE_Vgr_subset"/>
</dbReference>
<comment type="similarity">
    <text evidence="1">Belongs to the VgrG protein family.</text>
</comment>
<dbReference type="InterPro" id="IPR037026">
    <property type="entry name" value="Vgr_OB-fold_dom_sf"/>
</dbReference>
<dbReference type="NCBIfam" id="TIGR03361">
    <property type="entry name" value="VI_Rhs_Vgr"/>
    <property type="match status" value="1"/>
</dbReference>
<accession>M1NI19</accession>
<organism evidence="3 4">
    <name type="scientific">Desulfocapsa sulfexigens (strain DSM 10523 / SB164P1)</name>
    <dbReference type="NCBI Taxonomy" id="1167006"/>
    <lineage>
        <taxon>Bacteria</taxon>
        <taxon>Pseudomonadati</taxon>
        <taxon>Thermodesulfobacteriota</taxon>
        <taxon>Desulfobulbia</taxon>
        <taxon>Desulfobulbales</taxon>
        <taxon>Desulfocapsaceae</taxon>
        <taxon>Desulfocapsa</taxon>
    </lineage>
</organism>
<dbReference type="SUPFAM" id="SSF69279">
    <property type="entry name" value="Phage tail proteins"/>
    <property type="match status" value="2"/>
</dbReference>
<dbReference type="Proteomes" id="UP000011721">
    <property type="component" value="Chromosome"/>
</dbReference>
<dbReference type="HOGENOM" id="CLU_004121_10_0_7"/>
<dbReference type="SUPFAM" id="SSF69349">
    <property type="entry name" value="Phage fibre proteins"/>
    <property type="match status" value="2"/>
</dbReference>
<name>M1NI19_DESSD</name>
<dbReference type="InterPro" id="IPR006533">
    <property type="entry name" value="T6SS_Vgr_RhsGE"/>
</dbReference>